<dbReference type="Pfam" id="PF01965">
    <property type="entry name" value="DJ-1_PfpI"/>
    <property type="match status" value="1"/>
</dbReference>
<dbReference type="PROSITE" id="PS01124">
    <property type="entry name" value="HTH_ARAC_FAMILY_2"/>
    <property type="match status" value="1"/>
</dbReference>
<accession>A0A0L6CJ35</accession>
<evidence type="ECO:0000259" key="4">
    <source>
        <dbReference type="PROSITE" id="PS01124"/>
    </source>
</evidence>
<feature type="domain" description="HTH araC/xylS-type" evidence="4">
    <location>
        <begin position="231"/>
        <end position="329"/>
    </location>
</feature>
<evidence type="ECO:0000256" key="3">
    <source>
        <dbReference type="ARBA" id="ARBA00023163"/>
    </source>
</evidence>
<dbReference type="Gene3D" id="1.10.10.60">
    <property type="entry name" value="Homeodomain-like"/>
    <property type="match status" value="1"/>
</dbReference>
<dbReference type="InterPro" id="IPR052158">
    <property type="entry name" value="INH-QAR"/>
</dbReference>
<dbReference type="SUPFAM" id="SSF52317">
    <property type="entry name" value="Class I glutamine amidotransferase-like"/>
    <property type="match status" value="1"/>
</dbReference>
<dbReference type="SMART" id="SM00342">
    <property type="entry name" value="HTH_ARAC"/>
    <property type="match status" value="1"/>
</dbReference>
<organism evidence="5 6">
    <name type="scientific">Luteipulveratus halotolerans</name>
    <dbReference type="NCBI Taxonomy" id="1631356"/>
    <lineage>
        <taxon>Bacteria</taxon>
        <taxon>Bacillati</taxon>
        <taxon>Actinomycetota</taxon>
        <taxon>Actinomycetes</taxon>
        <taxon>Micrococcales</taxon>
        <taxon>Dermacoccaceae</taxon>
        <taxon>Luteipulveratus</taxon>
    </lineage>
</organism>
<keyword evidence="6" id="KW-1185">Reference proteome</keyword>
<dbReference type="SUPFAM" id="SSF46689">
    <property type="entry name" value="Homeodomain-like"/>
    <property type="match status" value="2"/>
</dbReference>
<keyword evidence="3" id="KW-0804">Transcription</keyword>
<dbReference type="PROSITE" id="PS00041">
    <property type="entry name" value="HTH_ARAC_FAMILY_1"/>
    <property type="match status" value="1"/>
</dbReference>
<sequence length="334" mass="36051">MTSTVRPARDRSHRVVVLALHSAVAFELGLPHRFLAASTLRPDDPREPAPYDVAVCTVDDGPVMTSAGYQVLPSHPRSVLAEAETVVVVGVVDHPVMRTGELDPLTRDALALVPRSARWVSICTGAFVLAAHGLLDGVPATTHWMHADTFRRRFPDIELDADVLFIDNGDVLTSAGNAAGIDLLLHVLRRDLGADVAARVARGAVVAPWRDGGQSQFIDRPVPEPGEGGTAATRDWAMAHLDADLSLAALARHAGMSVRTFTRRFREETGETAGEWVTRRRVEHARHLLETTSWPVDRVAAESGFGTPAAFRTQFRAGVGLAPSAYRRSYAASA</sequence>
<dbReference type="InterPro" id="IPR009057">
    <property type="entry name" value="Homeodomain-like_sf"/>
</dbReference>
<dbReference type="STRING" id="1631356.VV01_10645"/>
<evidence type="ECO:0000313" key="5">
    <source>
        <dbReference type="EMBL" id="KNX37503.1"/>
    </source>
</evidence>
<protein>
    <submittedName>
        <fullName evidence="5">AraC family transcriptional regulator</fullName>
    </submittedName>
</protein>
<keyword evidence="1" id="KW-0805">Transcription regulation</keyword>
<dbReference type="PATRIC" id="fig|1631356.3.peg.2078"/>
<evidence type="ECO:0000313" key="6">
    <source>
        <dbReference type="Proteomes" id="UP000037397"/>
    </source>
</evidence>
<evidence type="ECO:0000256" key="2">
    <source>
        <dbReference type="ARBA" id="ARBA00023125"/>
    </source>
</evidence>
<dbReference type="GO" id="GO:0043565">
    <property type="term" value="F:sequence-specific DNA binding"/>
    <property type="evidence" value="ECO:0007669"/>
    <property type="project" value="InterPro"/>
</dbReference>
<comment type="caution">
    <text evidence="5">The sequence shown here is derived from an EMBL/GenBank/DDBJ whole genome shotgun (WGS) entry which is preliminary data.</text>
</comment>
<dbReference type="GO" id="GO:0003700">
    <property type="term" value="F:DNA-binding transcription factor activity"/>
    <property type="evidence" value="ECO:0007669"/>
    <property type="project" value="InterPro"/>
</dbReference>
<dbReference type="RefSeq" id="WP_050669860.1">
    <property type="nucleotide sequence ID" value="NZ_LAIR01000002.1"/>
</dbReference>
<dbReference type="InterPro" id="IPR018060">
    <property type="entry name" value="HTH_AraC"/>
</dbReference>
<dbReference type="Proteomes" id="UP000037397">
    <property type="component" value="Unassembled WGS sequence"/>
</dbReference>
<dbReference type="Gene3D" id="3.40.50.880">
    <property type="match status" value="1"/>
</dbReference>
<dbReference type="AlphaFoldDB" id="A0A0L6CJ35"/>
<name>A0A0L6CJ35_9MICO</name>
<dbReference type="Pfam" id="PF12833">
    <property type="entry name" value="HTH_18"/>
    <property type="match status" value="1"/>
</dbReference>
<dbReference type="CDD" id="cd03137">
    <property type="entry name" value="GATase1_AraC_1"/>
    <property type="match status" value="1"/>
</dbReference>
<keyword evidence="2" id="KW-0238">DNA-binding</keyword>
<dbReference type="InterPro" id="IPR029062">
    <property type="entry name" value="Class_I_gatase-like"/>
</dbReference>
<dbReference type="InterPro" id="IPR002818">
    <property type="entry name" value="DJ-1/PfpI"/>
</dbReference>
<dbReference type="PANTHER" id="PTHR43130:SF3">
    <property type="entry name" value="HTH-TYPE TRANSCRIPTIONAL REGULATOR RV1931C"/>
    <property type="match status" value="1"/>
</dbReference>
<dbReference type="EMBL" id="LAIR01000002">
    <property type="protein sequence ID" value="KNX37503.1"/>
    <property type="molecule type" value="Genomic_DNA"/>
</dbReference>
<evidence type="ECO:0000256" key="1">
    <source>
        <dbReference type="ARBA" id="ARBA00023015"/>
    </source>
</evidence>
<reference evidence="6" key="1">
    <citation type="submission" date="2015-03" db="EMBL/GenBank/DDBJ databases">
        <title>Luteipulveratus halotolerans sp. nov., a novel actinobacterium (Dermacoccaceae) from Sarawak, Malaysia.</title>
        <authorList>
            <person name="Juboi H."/>
            <person name="Basik A."/>
            <person name="Shamsul S.S."/>
            <person name="Arnold P."/>
            <person name="Schmitt E.K."/>
            <person name="Sanglier J.-J."/>
            <person name="Yeo T."/>
        </authorList>
    </citation>
    <scope>NUCLEOTIDE SEQUENCE [LARGE SCALE GENOMIC DNA]</scope>
    <source>
        <strain evidence="6">C296001</strain>
    </source>
</reference>
<proteinExistence type="predicted"/>
<dbReference type="PANTHER" id="PTHR43130">
    <property type="entry name" value="ARAC-FAMILY TRANSCRIPTIONAL REGULATOR"/>
    <property type="match status" value="1"/>
</dbReference>
<dbReference type="InterPro" id="IPR018062">
    <property type="entry name" value="HTH_AraC-typ_CS"/>
</dbReference>
<dbReference type="OrthoDB" id="3194870at2"/>
<gene>
    <name evidence="5" type="ORF">VV01_10645</name>
</gene>